<accession>A0A6I6F7V2</accession>
<evidence type="ECO:0000313" key="2">
    <source>
        <dbReference type="EMBL" id="QGU96577.1"/>
    </source>
</evidence>
<keyword evidence="1" id="KW-0472">Membrane</keyword>
<dbReference type="Proteomes" id="UP000422764">
    <property type="component" value="Chromosome"/>
</dbReference>
<evidence type="ECO:0000313" key="3">
    <source>
        <dbReference type="Proteomes" id="UP000422764"/>
    </source>
</evidence>
<protein>
    <submittedName>
        <fullName evidence="2">Uncharacterized protein</fullName>
    </submittedName>
</protein>
<keyword evidence="3" id="KW-1185">Reference proteome</keyword>
<dbReference type="AlphaFoldDB" id="A0A6I6F7V2"/>
<gene>
    <name evidence="2" type="ORF">GOM49_17095</name>
</gene>
<keyword evidence="1" id="KW-0812">Transmembrane</keyword>
<keyword evidence="1" id="KW-1133">Transmembrane helix</keyword>
<feature type="transmembrane region" description="Helical" evidence="1">
    <location>
        <begin position="6"/>
        <end position="22"/>
    </location>
</feature>
<sequence>MRTFLIAAVVDIILIFVSYYLFKSVISGPTRHRIYEKYLSSFAKFVIYIFIASALITGLSALVLYRTRYIVYLNVIAPALVSILVGFIISLVPTRGIGDNKEKNF</sequence>
<organism evidence="2 3">
    <name type="scientific">Clostridium bovifaecis</name>
    <dbReference type="NCBI Taxonomy" id="2184719"/>
    <lineage>
        <taxon>Bacteria</taxon>
        <taxon>Bacillati</taxon>
        <taxon>Bacillota</taxon>
        <taxon>Clostridia</taxon>
        <taxon>Eubacteriales</taxon>
        <taxon>Clostridiaceae</taxon>
        <taxon>Clostridium</taxon>
    </lineage>
</organism>
<name>A0A6I6F7V2_9CLOT</name>
<feature type="transmembrane region" description="Helical" evidence="1">
    <location>
        <begin position="71"/>
        <end position="92"/>
    </location>
</feature>
<reference evidence="2 3" key="1">
    <citation type="submission" date="2019-12" db="EMBL/GenBank/DDBJ databases">
        <title>Genome sequenceing of Clostridium bovifaecis.</title>
        <authorList>
            <person name="Yao Y."/>
        </authorList>
    </citation>
    <scope>NUCLEOTIDE SEQUENCE [LARGE SCALE GENOMIC DNA]</scope>
    <source>
        <strain evidence="2 3">BXX</strain>
    </source>
</reference>
<proteinExistence type="predicted"/>
<evidence type="ECO:0000256" key="1">
    <source>
        <dbReference type="SAM" id="Phobius"/>
    </source>
</evidence>
<dbReference type="EMBL" id="CP046522">
    <property type="protein sequence ID" value="QGU96577.1"/>
    <property type="molecule type" value="Genomic_DNA"/>
</dbReference>
<feature type="transmembrane region" description="Helical" evidence="1">
    <location>
        <begin position="42"/>
        <end position="65"/>
    </location>
</feature>